<keyword evidence="3" id="KW-0064">Aspartyl protease</keyword>
<dbReference type="NCBIfam" id="TIGR00072">
    <property type="entry name" value="hydrog_prot"/>
    <property type="match status" value="1"/>
</dbReference>
<dbReference type="InterPro" id="IPR023430">
    <property type="entry name" value="Pept_HybD-like_dom_sf"/>
</dbReference>
<dbReference type="PANTHER" id="PTHR30302:SF1">
    <property type="entry name" value="HYDROGENASE 2 MATURATION PROTEASE"/>
    <property type="match status" value="1"/>
</dbReference>
<keyword evidence="4" id="KW-0378">Hydrolase</keyword>
<comment type="similarity">
    <text evidence="1">Belongs to the peptidase A31 family.</text>
</comment>
<dbReference type="Proteomes" id="UP000199032">
    <property type="component" value="Unassembled WGS sequence"/>
</dbReference>
<name>A0A0S4L7H5_9BACT</name>
<dbReference type="SUPFAM" id="SSF53163">
    <property type="entry name" value="HybD-like"/>
    <property type="match status" value="1"/>
</dbReference>
<dbReference type="STRING" id="1742972.COMA1_10785"/>
<dbReference type="RefSeq" id="WP_090743960.1">
    <property type="nucleotide sequence ID" value="NZ_CZQA01000001.1"/>
</dbReference>
<evidence type="ECO:0000313" key="5">
    <source>
        <dbReference type="EMBL" id="CUS32734.1"/>
    </source>
</evidence>
<evidence type="ECO:0000256" key="3">
    <source>
        <dbReference type="ARBA" id="ARBA00022750"/>
    </source>
</evidence>
<dbReference type="Gene3D" id="3.40.50.1450">
    <property type="entry name" value="HybD-like"/>
    <property type="match status" value="1"/>
</dbReference>
<proteinExistence type="inferred from homology"/>
<dbReference type="CDD" id="cd00518">
    <property type="entry name" value="H2MP"/>
    <property type="match status" value="1"/>
</dbReference>
<dbReference type="OrthoDB" id="9794619at2"/>
<dbReference type="PANTHER" id="PTHR30302">
    <property type="entry name" value="HYDROGENASE 1 MATURATION PROTEASE"/>
    <property type="match status" value="1"/>
</dbReference>
<evidence type="ECO:0000313" key="6">
    <source>
        <dbReference type="Proteomes" id="UP000199032"/>
    </source>
</evidence>
<gene>
    <name evidence="5" type="primary">hybD</name>
    <name evidence="5" type="ORF">COMA1_10785</name>
</gene>
<dbReference type="GO" id="GO:0008047">
    <property type="term" value="F:enzyme activator activity"/>
    <property type="evidence" value="ECO:0007669"/>
    <property type="project" value="InterPro"/>
</dbReference>
<organism evidence="5 6">
    <name type="scientific">Candidatus Nitrospira nitrosa</name>
    <dbReference type="NCBI Taxonomy" id="1742972"/>
    <lineage>
        <taxon>Bacteria</taxon>
        <taxon>Pseudomonadati</taxon>
        <taxon>Nitrospirota</taxon>
        <taxon>Nitrospiria</taxon>
        <taxon>Nitrospirales</taxon>
        <taxon>Nitrospiraceae</taxon>
        <taxon>Nitrospira</taxon>
    </lineage>
</organism>
<evidence type="ECO:0000256" key="1">
    <source>
        <dbReference type="ARBA" id="ARBA00006814"/>
    </source>
</evidence>
<dbReference type="EMBL" id="CZQA01000001">
    <property type="protein sequence ID" value="CUS32734.1"/>
    <property type="molecule type" value="Genomic_DNA"/>
</dbReference>
<dbReference type="InterPro" id="IPR000671">
    <property type="entry name" value="Peptidase_A31"/>
</dbReference>
<accession>A0A0S4L7H5</accession>
<sequence>MQTIRIIGLGNGMRGDDAVGLLVARRLRQETGGLVDVIEAEMAGVDLVELMKGANVVFLIDAARSGQAPGTIHRLDGSAGSISAPIFPRSSHAIGTADALELARAMGVLPTTVIVYGVEVENTEVGRPLSPAVARALEQVVGRIVQDCEAYRA</sequence>
<keyword evidence="6" id="KW-1185">Reference proteome</keyword>
<dbReference type="GO" id="GO:0004190">
    <property type="term" value="F:aspartic-type endopeptidase activity"/>
    <property type="evidence" value="ECO:0007669"/>
    <property type="project" value="UniProtKB-KW"/>
</dbReference>
<evidence type="ECO:0000256" key="4">
    <source>
        <dbReference type="ARBA" id="ARBA00022801"/>
    </source>
</evidence>
<dbReference type="GO" id="GO:0016485">
    <property type="term" value="P:protein processing"/>
    <property type="evidence" value="ECO:0007669"/>
    <property type="project" value="TreeGrafter"/>
</dbReference>
<reference evidence="5 6" key="1">
    <citation type="submission" date="2015-10" db="EMBL/GenBank/DDBJ databases">
        <authorList>
            <person name="Gilbert D.G."/>
        </authorList>
    </citation>
    <scope>NUCLEOTIDE SEQUENCE [LARGE SCALE GENOMIC DNA]</scope>
    <source>
        <strain evidence="5">COMA1</strain>
    </source>
</reference>
<evidence type="ECO:0000256" key="2">
    <source>
        <dbReference type="ARBA" id="ARBA00022670"/>
    </source>
</evidence>
<keyword evidence="2 5" id="KW-0645">Protease</keyword>
<protein>
    <submittedName>
        <fullName evidence="5">Hydrogenase maturation protease</fullName>
    </submittedName>
</protein>
<dbReference type="AlphaFoldDB" id="A0A0S4L7H5"/>
<dbReference type="Pfam" id="PF01750">
    <property type="entry name" value="HycI"/>
    <property type="match status" value="1"/>
</dbReference>